<evidence type="ECO:0000256" key="7">
    <source>
        <dbReference type="ARBA" id="ARBA00023122"/>
    </source>
</evidence>
<dbReference type="InterPro" id="IPR002550">
    <property type="entry name" value="CNNM"/>
</dbReference>
<dbReference type="PROSITE" id="PS51371">
    <property type="entry name" value="CBS"/>
    <property type="match status" value="2"/>
</dbReference>
<keyword evidence="5" id="KW-0677">Repeat</keyword>
<dbReference type="OrthoDB" id="110231at2"/>
<dbReference type="CDD" id="cd04590">
    <property type="entry name" value="CBS_pair_CorC_HlyC_assoc"/>
    <property type="match status" value="1"/>
</dbReference>
<feature type="transmembrane region" description="Helical" evidence="11">
    <location>
        <begin position="92"/>
        <end position="117"/>
    </location>
</feature>
<dbReference type="Proteomes" id="UP000074382">
    <property type="component" value="Unassembled WGS sequence"/>
</dbReference>
<dbReference type="InterPro" id="IPR051676">
    <property type="entry name" value="UPF0053_domain"/>
</dbReference>
<evidence type="ECO:0000256" key="4">
    <source>
        <dbReference type="ARBA" id="ARBA00022692"/>
    </source>
</evidence>
<dbReference type="Gene3D" id="3.30.465.10">
    <property type="match status" value="1"/>
</dbReference>
<feature type="transmembrane region" description="Helical" evidence="11">
    <location>
        <begin position="59"/>
        <end position="80"/>
    </location>
</feature>
<dbReference type="RefSeq" id="WP_068755221.1">
    <property type="nucleotide sequence ID" value="NZ_KQ950181.1"/>
</dbReference>
<evidence type="ECO:0000259" key="12">
    <source>
        <dbReference type="PROSITE" id="PS51371"/>
    </source>
</evidence>
<gene>
    <name evidence="14" type="ORF">AC529_04970</name>
</gene>
<dbReference type="SUPFAM" id="SSF56176">
    <property type="entry name" value="FAD-binding/transporter-associated domain-like"/>
    <property type="match status" value="1"/>
</dbReference>
<comment type="caution">
    <text evidence="14">The sequence shown here is derived from an EMBL/GenBank/DDBJ whole genome shotgun (WGS) entry which is preliminary data.</text>
</comment>
<dbReference type="InterPro" id="IPR046342">
    <property type="entry name" value="CBS_dom_sf"/>
</dbReference>
<organism evidence="14 15">
    <name type="scientific">Thermobifida cellulosilytica TB100</name>
    <dbReference type="NCBI Taxonomy" id="665004"/>
    <lineage>
        <taxon>Bacteria</taxon>
        <taxon>Bacillati</taxon>
        <taxon>Actinomycetota</taxon>
        <taxon>Actinomycetes</taxon>
        <taxon>Streptosporangiales</taxon>
        <taxon>Nocardiopsidaceae</taxon>
        <taxon>Thermobifida</taxon>
    </lineage>
</organism>
<keyword evidence="4 10" id="KW-0812">Transmembrane</keyword>
<feature type="domain" description="CNNM transmembrane" evidence="13">
    <location>
        <begin position="1"/>
        <end position="201"/>
    </location>
</feature>
<feature type="domain" description="CBS" evidence="12">
    <location>
        <begin position="217"/>
        <end position="275"/>
    </location>
</feature>
<dbReference type="GO" id="GO:0050660">
    <property type="term" value="F:flavin adenine dinucleotide binding"/>
    <property type="evidence" value="ECO:0007669"/>
    <property type="project" value="InterPro"/>
</dbReference>
<evidence type="ECO:0000256" key="6">
    <source>
        <dbReference type="ARBA" id="ARBA00022989"/>
    </source>
</evidence>
<accession>A0A147KKF6</accession>
<evidence type="ECO:0000256" key="5">
    <source>
        <dbReference type="ARBA" id="ARBA00022737"/>
    </source>
</evidence>
<proteinExistence type="inferred from homology"/>
<comment type="similarity">
    <text evidence="2">Belongs to the UPF0053 family.</text>
</comment>
<evidence type="ECO:0000256" key="3">
    <source>
        <dbReference type="ARBA" id="ARBA00022475"/>
    </source>
</evidence>
<dbReference type="InterPro" id="IPR005170">
    <property type="entry name" value="Transptr-assoc_dom"/>
</dbReference>
<evidence type="ECO:0000313" key="14">
    <source>
        <dbReference type="EMBL" id="KUP97800.1"/>
    </source>
</evidence>
<keyword evidence="8 10" id="KW-0472">Membrane</keyword>
<feature type="domain" description="CBS" evidence="12">
    <location>
        <begin position="277"/>
        <end position="332"/>
    </location>
</feature>
<evidence type="ECO:0000313" key="15">
    <source>
        <dbReference type="Proteomes" id="UP000074382"/>
    </source>
</evidence>
<protein>
    <submittedName>
        <fullName evidence="14">Hemolysin</fullName>
    </submittedName>
</protein>
<evidence type="ECO:0000256" key="11">
    <source>
        <dbReference type="SAM" id="Phobius"/>
    </source>
</evidence>
<comment type="subcellular location">
    <subcellularLocation>
        <location evidence="1">Cell membrane</location>
        <topology evidence="1">Multi-pass membrane protein</topology>
    </subcellularLocation>
</comment>
<sequence>MDSYALQLGLVLVLVLVNAVFAGSEIALVTLRESQLRKLAGRSAGGRAVARLARDPNRFLATIQIGITLAGFLASATAAVSLAQPLVAPLGVLLGAAAGPAAIVLVTVALTFVTLVFGELAPKRIAMQRAETWALLVSRPLTLVSVVSRPAVWLLSVSTDLVVRLSGGNPAATREEMSEEELRDIITTRPGMTRGQRTILTGAFEISERRLRQVLVPRRDVVTVPESASAADAARLLAEHGHSRAPVVADRDRDTVVGVVHWSDLLRGAGSAGAAARPPLLLPDSLPVSLALERMIAERQQLALVVDGTGAVDGIVSLEDLLEEIVGDIYDETDSEVRTAARLPDGSLRLPGAFPVHDLPDVGVHLTGAPPGGYVTVAGMLLARLGHIPQRPGERVDLGSWTATVTAVSGHAVTEVVLSPRR</sequence>
<dbReference type="PROSITE" id="PS51846">
    <property type="entry name" value="CNNM"/>
    <property type="match status" value="1"/>
</dbReference>
<evidence type="ECO:0000256" key="1">
    <source>
        <dbReference type="ARBA" id="ARBA00004651"/>
    </source>
</evidence>
<evidence type="ECO:0000256" key="2">
    <source>
        <dbReference type="ARBA" id="ARBA00006337"/>
    </source>
</evidence>
<dbReference type="InterPro" id="IPR000644">
    <property type="entry name" value="CBS_dom"/>
</dbReference>
<evidence type="ECO:0000256" key="8">
    <source>
        <dbReference type="ARBA" id="ARBA00023136"/>
    </source>
</evidence>
<dbReference type="Pfam" id="PF01595">
    <property type="entry name" value="CNNM"/>
    <property type="match status" value="1"/>
</dbReference>
<keyword evidence="7 9" id="KW-0129">CBS domain</keyword>
<dbReference type="SUPFAM" id="SSF54631">
    <property type="entry name" value="CBS-domain pair"/>
    <property type="match status" value="1"/>
</dbReference>
<keyword evidence="15" id="KW-1185">Reference proteome</keyword>
<evidence type="ECO:0000259" key="13">
    <source>
        <dbReference type="PROSITE" id="PS51846"/>
    </source>
</evidence>
<dbReference type="GO" id="GO:0005886">
    <property type="term" value="C:plasma membrane"/>
    <property type="evidence" value="ECO:0007669"/>
    <property type="project" value="UniProtKB-SubCell"/>
</dbReference>
<keyword evidence="3" id="KW-1003">Cell membrane</keyword>
<dbReference type="PANTHER" id="PTHR43099">
    <property type="entry name" value="UPF0053 PROTEIN YRKA"/>
    <property type="match status" value="1"/>
</dbReference>
<name>A0A147KKF6_THECS</name>
<dbReference type="SMART" id="SM00116">
    <property type="entry name" value="CBS"/>
    <property type="match status" value="2"/>
</dbReference>
<evidence type="ECO:0000256" key="9">
    <source>
        <dbReference type="PROSITE-ProRule" id="PRU00703"/>
    </source>
</evidence>
<reference evidence="15" key="1">
    <citation type="journal article" date="2017" name="Acta Aliment.">
        <title>Plant polysaccharide degrading enzyme system of Thermpbifida cellulosilytica TB100 revealed by de novo genome project data.</title>
        <authorList>
            <person name="Toth A."/>
            <person name="Baka E."/>
            <person name="Luzics S."/>
            <person name="Bata-Vidacs I."/>
            <person name="Nagy I."/>
            <person name="Balint B."/>
            <person name="Herceg R."/>
            <person name="Olasz F."/>
            <person name="Wilk T."/>
            <person name="Nagy T."/>
            <person name="Kriszt B."/>
            <person name="Nagy I."/>
            <person name="Kukolya J."/>
        </authorList>
    </citation>
    <scope>NUCLEOTIDE SEQUENCE [LARGE SCALE GENOMIC DNA]</scope>
    <source>
        <strain evidence="15">TB100</strain>
    </source>
</reference>
<dbReference type="PANTHER" id="PTHR43099:SF5">
    <property type="entry name" value="HLYC_CORC FAMILY TRANSPORTER"/>
    <property type="match status" value="1"/>
</dbReference>
<dbReference type="AlphaFoldDB" id="A0A147KKF6"/>
<dbReference type="Pfam" id="PF00571">
    <property type="entry name" value="CBS"/>
    <property type="match status" value="2"/>
</dbReference>
<feature type="transmembrane region" description="Helical" evidence="11">
    <location>
        <begin position="6"/>
        <end position="29"/>
    </location>
</feature>
<dbReference type="Pfam" id="PF03471">
    <property type="entry name" value="CorC_HlyC"/>
    <property type="match status" value="1"/>
</dbReference>
<dbReference type="InterPro" id="IPR016169">
    <property type="entry name" value="FAD-bd_PCMH_sub2"/>
</dbReference>
<dbReference type="InterPro" id="IPR044751">
    <property type="entry name" value="Ion_transp-like_CBS"/>
</dbReference>
<dbReference type="STRING" id="665004.AC529_04970"/>
<dbReference type="Gene3D" id="3.10.580.10">
    <property type="entry name" value="CBS-domain"/>
    <property type="match status" value="1"/>
</dbReference>
<evidence type="ECO:0000256" key="10">
    <source>
        <dbReference type="PROSITE-ProRule" id="PRU01193"/>
    </source>
</evidence>
<dbReference type="EMBL" id="LGEM01000020">
    <property type="protein sequence ID" value="KUP97800.1"/>
    <property type="molecule type" value="Genomic_DNA"/>
</dbReference>
<keyword evidence="6 10" id="KW-1133">Transmembrane helix</keyword>
<dbReference type="PATRIC" id="fig|665004.4.peg.1779"/>
<dbReference type="InterPro" id="IPR036318">
    <property type="entry name" value="FAD-bd_PCMH-like_sf"/>
</dbReference>
<dbReference type="SMART" id="SM01091">
    <property type="entry name" value="CorC_HlyC"/>
    <property type="match status" value="1"/>
</dbReference>